<keyword evidence="2" id="KW-1185">Reference proteome</keyword>
<reference evidence="1" key="1">
    <citation type="submission" date="2023-03" db="EMBL/GenBank/DDBJ databases">
        <authorList>
            <person name="Julca I."/>
        </authorList>
    </citation>
    <scope>NUCLEOTIDE SEQUENCE</scope>
</reference>
<organism evidence="1 2">
    <name type="scientific">Oldenlandia corymbosa var. corymbosa</name>
    <dbReference type="NCBI Taxonomy" id="529605"/>
    <lineage>
        <taxon>Eukaryota</taxon>
        <taxon>Viridiplantae</taxon>
        <taxon>Streptophyta</taxon>
        <taxon>Embryophyta</taxon>
        <taxon>Tracheophyta</taxon>
        <taxon>Spermatophyta</taxon>
        <taxon>Magnoliopsida</taxon>
        <taxon>eudicotyledons</taxon>
        <taxon>Gunneridae</taxon>
        <taxon>Pentapetalae</taxon>
        <taxon>asterids</taxon>
        <taxon>lamiids</taxon>
        <taxon>Gentianales</taxon>
        <taxon>Rubiaceae</taxon>
        <taxon>Rubioideae</taxon>
        <taxon>Spermacoceae</taxon>
        <taxon>Hedyotis-Oldenlandia complex</taxon>
        <taxon>Oldenlandia</taxon>
    </lineage>
</organism>
<evidence type="ECO:0000313" key="1">
    <source>
        <dbReference type="EMBL" id="CAI9112487.1"/>
    </source>
</evidence>
<dbReference type="Proteomes" id="UP001161247">
    <property type="component" value="Chromosome 7"/>
</dbReference>
<sequence length="109" mass="12187">MGIMFRLSGTETFSACQALGQGEEVNNKVDKLASSRLLVDNKVDRTASSRWLVDKEVVTGTSSILPVNSKVDDHGQNFPIFLFRLGKGFFGHLTLLADSYTPLEDFRWF</sequence>
<evidence type="ECO:0000313" key="2">
    <source>
        <dbReference type="Proteomes" id="UP001161247"/>
    </source>
</evidence>
<dbReference type="AlphaFoldDB" id="A0AAV1DZ15"/>
<accession>A0AAV1DZ15</accession>
<dbReference type="EMBL" id="OX459124">
    <property type="protein sequence ID" value="CAI9112487.1"/>
    <property type="molecule type" value="Genomic_DNA"/>
</dbReference>
<proteinExistence type="predicted"/>
<gene>
    <name evidence="1" type="ORF">OLC1_LOCUS19683</name>
</gene>
<name>A0AAV1DZ15_OLDCO</name>
<protein>
    <submittedName>
        <fullName evidence="1">OLC1v1012944C1</fullName>
    </submittedName>
</protein>